<dbReference type="RefSeq" id="WP_343773567.1">
    <property type="nucleotide sequence ID" value="NZ_BAAADV010000003.1"/>
</dbReference>
<evidence type="ECO:0000313" key="2">
    <source>
        <dbReference type="Proteomes" id="UP001500420"/>
    </source>
</evidence>
<keyword evidence="2" id="KW-1185">Reference proteome</keyword>
<sequence>MSVSGLCQICESQTASHDCTRCGMLVCDDHFREATGLCAQCASEGTPGEGGGPIQEF</sequence>
<evidence type="ECO:0008006" key="3">
    <source>
        <dbReference type="Google" id="ProtNLM"/>
    </source>
</evidence>
<organism evidence="1 2">
    <name type="scientific">Natronoarchaeum mannanilyticum</name>
    <dbReference type="NCBI Taxonomy" id="926360"/>
    <lineage>
        <taxon>Archaea</taxon>
        <taxon>Methanobacteriati</taxon>
        <taxon>Methanobacteriota</taxon>
        <taxon>Stenosarchaea group</taxon>
        <taxon>Halobacteria</taxon>
        <taxon>Halobacteriales</taxon>
        <taxon>Natronoarchaeaceae</taxon>
    </lineage>
</organism>
<dbReference type="AlphaFoldDB" id="A0AAV3T8R7"/>
<gene>
    <name evidence="1" type="ORF">GCM10009020_17040</name>
</gene>
<dbReference type="Proteomes" id="UP001500420">
    <property type="component" value="Unassembled WGS sequence"/>
</dbReference>
<reference evidence="1 2" key="1">
    <citation type="journal article" date="2019" name="Int. J. Syst. Evol. Microbiol.">
        <title>The Global Catalogue of Microorganisms (GCM) 10K type strain sequencing project: providing services to taxonomists for standard genome sequencing and annotation.</title>
        <authorList>
            <consortium name="The Broad Institute Genomics Platform"/>
            <consortium name="The Broad Institute Genome Sequencing Center for Infectious Disease"/>
            <person name="Wu L."/>
            <person name="Ma J."/>
        </authorList>
    </citation>
    <scope>NUCLEOTIDE SEQUENCE [LARGE SCALE GENOMIC DNA]</scope>
    <source>
        <strain evidence="1 2">JCM 16328</strain>
    </source>
</reference>
<comment type="caution">
    <text evidence="1">The sequence shown here is derived from an EMBL/GenBank/DDBJ whole genome shotgun (WGS) entry which is preliminary data.</text>
</comment>
<protein>
    <recommendedName>
        <fullName evidence="3">HIT-type domain-containing protein</fullName>
    </recommendedName>
</protein>
<proteinExistence type="predicted"/>
<name>A0AAV3T8R7_9EURY</name>
<dbReference type="EMBL" id="BAAADV010000003">
    <property type="protein sequence ID" value="GAA0671248.1"/>
    <property type="molecule type" value="Genomic_DNA"/>
</dbReference>
<accession>A0AAV3T8R7</accession>
<evidence type="ECO:0000313" key="1">
    <source>
        <dbReference type="EMBL" id="GAA0671248.1"/>
    </source>
</evidence>